<evidence type="ECO:0000313" key="2">
    <source>
        <dbReference type="WBParaSite" id="L893_g23156.t1"/>
    </source>
</evidence>
<protein>
    <submittedName>
        <fullName evidence="2">Secreted protein</fullName>
    </submittedName>
</protein>
<sequence>MFHQVTLSAPLHRPSSSVPIAFWSFLRSRAGNPRGAYRPTDGSAAASSLISRSLANRSASGFTGSSVPTA</sequence>
<organism evidence="1 2">
    <name type="scientific">Steinernema glaseri</name>
    <dbReference type="NCBI Taxonomy" id="37863"/>
    <lineage>
        <taxon>Eukaryota</taxon>
        <taxon>Metazoa</taxon>
        <taxon>Ecdysozoa</taxon>
        <taxon>Nematoda</taxon>
        <taxon>Chromadorea</taxon>
        <taxon>Rhabditida</taxon>
        <taxon>Tylenchina</taxon>
        <taxon>Panagrolaimomorpha</taxon>
        <taxon>Strongyloidoidea</taxon>
        <taxon>Steinernematidae</taxon>
        <taxon>Steinernema</taxon>
    </lineage>
</organism>
<name>A0A1I7Z6S0_9BILA</name>
<keyword evidence="1" id="KW-1185">Reference proteome</keyword>
<accession>A0A1I7Z6S0</accession>
<dbReference type="WBParaSite" id="L893_g23156.t1">
    <property type="protein sequence ID" value="L893_g23156.t1"/>
    <property type="gene ID" value="L893_g23156"/>
</dbReference>
<evidence type="ECO:0000313" key="1">
    <source>
        <dbReference type="Proteomes" id="UP000095287"/>
    </source>
</evidence>
<dbReference type="Proteomes" id="UP000095287">
    <property type="component" value="Unplaced"/>
</dbReference>
<proteinExistence type="predicted"/>
<dbReference type="AlphaFoldDB" id="A0A1I7Z6S0"/>
<reference evidence="2" key="1">
    <citation type="submission" date="2016-11" db="UniProtKB">
        <authorList>
            <consortium name="WormBaseParasite"/>
        </authorList>
    </citation>
    <scope>IDENTIFICATION</scope>
</reference>